<keyword evidence="1" id="KW-1133">Transmembrane helix</keyword>
<keyword evidence="1" id="KW-0812">Transmembrane</keyword>
<protein>
    <submittedName>
        <fullName evidence="2">Uncharacterized protein</fullName>
    </submittedName>
</protein>
<keyword evidence="1" id="KW-0472">Membrane</keyword>
<feature type="transmembrane region" description="Helical" evidence="1">
    <location>
        <begin position="49"/>
        <end position="69"/>
    </location>
</feature>
<evidence type="ECO:0000313" key="3">
    <source>
        <dbReference type="Proteomes" id="UP000887013"/>
    </source>
</evidence>
<proteinExistence type="predicted"/>
<gene>
    <name evidence="2" type="ORF">NPIL_636361</name>
</gene>
<dbReference type="AlphaFoldDB" id="A0A8X6IF12"/>
<evidence type="ECO:0000256" key="1">
    <source>
        <dbReference type="SAM" id="Phobius"/>
    </source>
</evidence>
<evidence type="ECO:0000313" key="2">
    <source>
        <dbReference type="EMBL" id="GFS43282.1"/>
    </source>
</evidence>
<organism evidence="2 3">
    <name type="scientific">Nephila pilipes</name>
    <name type="common">Giant wood spider</name>
    <name type="synonym">Nephila maculata</name>
    <dbReference type="NCBI Taxonomy" id="299642"/>
    <lineage>
        <taxon>Eukaryota</taxon>
        <taxon>Metazoa</taxon>
        <taxon>Ecdysozoa</taxon>
        <taxon>Arthropoda</taxon>
        <taxon>Chelicerata</taxon>
        <taxon>Arachnida</taxon>
        <taxon>Araneae</taxon>
        <taxon>Araneomorphae</taxon>
        <taxon>Entelegynae</taxon>
        <taxon>Araneoidea</taxon>
        <taxon>Nephilidae</taxon>
        <taxon>Nephila</taxon>
    </lineage>
</organism>
<sequence>AQKGTCAKRAAAAASGFICFTGQPGFTVQGGQGAAVCKARRQCAQVCVCAARMLLYALFYSVSAVRFCLRMKKGKRLYQEWYIWYIQRQKPRHGFKYGCYFCGCVCSKALQKCCMARVKAGLSGRQNGQAALAAYGWRMALRSWRRRYKRGMLARFVSCQYARLLQSMYVLQR</sequence>
<dbReference type="Proteomes" id="UP000887013">
    <property type="component" value="Unassembled WGS sequence"/>
</dbReference>
<name>A0A8X6IF12_NEPPI</name>
<accession>A0A8X6IF12</accession>
<reference evidence="2" key="1">
    <citation type="submission" date="2020-08" db="EMBL/GenBank/DDBJ databases">
        <title>Multicomponent nature underlies the extraordinary mechanical properties of spider dragline silk.</title>
        <authorList>
            <person name="Kono N."/>
            <person name="Nakamura H."/>
            <person name="Mori M."/>
            <person name="Yoshida Y."/>
            <person name="Ohtoshi R."/>
            <person name="Malay A.D."/>
            <person name="Moran D.A.P."/>
            <person name="Tomita M."/>
            <person name="Numata K."/>
            <person name="Arakawa K."/>
        </authorList>
    </citation>
    <scope>NUCLEOTIDE SEQUENCE</scope>
</reference>
<feature type="non-terminal residue" evidence="2">
    <location>
        <position position="1"/>
    </location>
</feature>
<comment type="caution">
    <text evidence="2">The sequence shown here is derived from an EMBL/GenBank/DDBJ whole genome shotgun (WGS) entry which is preliminary data.</text>
</comment>
<keyword evidence="3" id="KW-1185">Reference proteome</keyword>
<dbReference type="EMBL" id="BMAW01044191">
    <property type="protein sequence ID" value="GFS43282.1"/>
    <property type="molecule type" value="Genomic_DNA"/>
</dbReference>